<accession>A0A183LKK5</accession>
<evidence type="ECO:0000313" key="3">
    <source>
        <dbReference type="Proteomes" id="UP000277204"/>
    </source>
</evidence>
<sequence>MEDVRTRRGADIASDHHLLVAKMKLKLRKHCITGRTISQKFNTAFLQDTNKLNKFKKEKQEGSNQYHSNKGRKNETQAEYTGLNKQVKRSIRTDKRKYVEDLAMMAEKSAKEGNMRQLNDTTKKLSGSHRKPERPVKSKEGEVITNIEEQRNRWIKHFKELLNRPAPLNPPNIEAAPTDLPINVGPPTIEEISMAIRQIKSGKAAGTDNIPAEALKADTKSQLYGSLWNNQLNRIHHSTSTSLTTKRHLTAWTEQHYGSFFGTTACLRR</sequence>
<feature type="region of interest" description="Disordered" evidence="1">
    <location>
        <begin position="56"/>
        <end position="88"/>
    </location>
</feature>
<name>A0A183LKK5_9TREM</name>
<evidence type="ECO:0000256" key="1">
    <source>
        <dbReference type="SAM" id="MobiDB-lite"/>
    </source>
</evidence>
<evidence type="ECO:0000313" key="2">
    <source>
        <dbReference type="EMBL" id="VDO61154.1"/>
    </source>
</evidence>
<dbReference type="AlphaFoldDB" id="A0A183LKK5"/>
<feature type="region of interest" description="Disordered" evidence="1">
    <location>
        <begin position="109"/>
        <end position="141"/>
    </location>
</feature>
<proteinExistence type="predicted"/>
<reference evidence="2 3" key="1">
    <citation type="submission" date="2018-11" db="EMBL/GenBank/DDBJ databases">
        <authorList>
            <consortium name="Pathogen Informatics"/>
        </authorList>
    </citation>
    <scope>NUCLEOTIDE SEQUENCE [LARGE SCALE GENOMIC DNA]</scope>
    <source>
        <strain evidence="2 3">Zambia</strain>
    </source>
</reference>
<keyword evidence="3" id="KW-1185">Reference proteome</keyword>
<organism evidence="2 3">
    <name type="scientific">Schistosoma margrebowiei</name>
    <dbReference type="NCBI Taxonomy" id="48269"/>
    <lineage>
        <taxon>Eukaryota</taxon>
        <taxon>Metazoa</taxon>
        <taxon>Spiralia</taxon>
        <taxon>Lophotrochozoa</taxon>
        <taxon>Platyhelminthes</taxon>
        <taxon>Trematoda</taxon>
        <taxon>Digenea</taxon>
        <taxon>Strigeidida</taxon>
        <taxon>Schistosomatoidea</taxon>
        <taxon>Schistosomatidae</taxon>
        <taxon>Schistosoma</taxon>
    </lineage>
</organism>
<dbReference type="Proteomes" id="UP000277204">
    <property type="component" value="Unassembled WGS sequence"/>
</dbReference>
<dbReference type="EMBL" id="UZAI01001366">
    <property type="protein sequence ID" value="VDO61154.1"/>
    <property type="molecule type" value="Genomic_DNA"/>
</dbReference>
<protein>
    <submittedName>
        <fullName evidence="2">Uncharacterized protein</fullName>
    </submittedName>
</protein>
<gene>
    <name evidence="2" type="ORF">SMRZ_LOCUS4330</name>
</gene>